<dbReference type="Pfam" id="PF06985">
    <property type="entry name" value="HET"/>
    <property type="match status" value="1"/>
</dbReference>
<protein>
    <recommendedName>
        <fullName evidence="1">Heterokaryon incompatibility domain-containing protein</fullName>
    </recommendedName>
</protein>
<evidence type="ECO:0000259" key="1">
    <source>
        <dbReference type="Pfam" id="PF06985"/>
    </source>
</evidence>
<reference evidence="2 3" key="1">
    <citation type="journal article" date="2011" name="Nat. Biotechnol.">
        <title>Comparative genomic analysis of the thermophilic biomass-degrading fungi Myceliophthora thermophila and Thielavia terrestris.</title>
        <authorList>
            <person name="Berka R.M."/>
            <person name="Grigoriev I.V."/>
            <person name="Otillar R."/>
            <person name="Salamov A."/>
            <person name="Grimwood J."/>
            <person name="Reid I."/>
            <person name="Ishmael N."/>
            <person name="John T."/>
            <person name="Darmond C."/>
            <person name="Moisan M.-C."/>
            <person name="Henrissat B."/>
            <person name="Coutinho P.M."/>
            <person name="Lombard V."/>
            <person name="Natvig D.O."/>
            <person name="Lindquist E."/>
            <person name="Schmutz J."/>
            <person name="Lucas S."/>
            <person name="Harris P."/>
            <person name="Powlowski J."/>
            <person name="Bellemare A."/>
            <person name="Taylor D."/>
            <person name="Butler G."/>
            <person name="de Vries R.P."/>
            <person name="Allijn I.E."/>
            <person name="van den Brink J."/>
            <person name="Ushinsky S."/>
            <person name="Storms R."/>
            <person name="Powell A.J."/>
            <person name="Paulsen I.T."/>
            <person name="Elbourne L.D.H."/>
            <person name="Baker S.E."/>
            <person name="Magnuson J."/>
            <person name="LaBoissiere S."/>
            <person name="Clutterbuck A.J."/>
            <person name="Martinez D."/>
            <person name="Wogulis M."/>
            <person name="de Leon A.L."/>
            <person name="Rey M.W."/>
            <person name="Tsang A."/>
        </authorList>
    </citation>
    <scope>NUCLEOTIDE SEQUENCE [LARGE SCALE GENOMIC DNA]</scope>
    <source>
        <strain evidence="3">ATCC 42464 / BCRC 31852 / DSM 1799</strain>
    </source>
</reference>
<dbReference type="InParanoid" id="G2QCY6"/>
<dbReference type="Proteomes" id="UP000007322">
    <property type="component" value="Chromosome 3"/>
</dbReference>
<name>G2QCY6_THET4</name>
<dbReference type="eggNOG" id="ENOG502S8TM">
    <property type="taxonomic scope" value="Eukaryota"/>
</dbReference>
<feature type="domain" description="Heterokaryon incompatibility" evidence="1">
    <location>
        <begin position="3"/>
        <end position="139"/>
    </location>
</feature>
<gene>
    <name evidence="2" type="ORF">MYCTH_2303536</name>
</gene>
<proteinExistence type="predicted"/>
<organism evidence="2 3">
    <name type="scientific">Thermothelomyces thermophilus (strain ATCC 42464 / BCRC 31852 / DSM 1799)</name>
    <name type="common">Sporotrichum thermophile</name>
    <dbReference type="NCBI Taxonomy" id="573729"/>
    <lineage>
        <taxon>Eukaryota</taxon>
        <taxon>Fungi</taxon>
        <taxon>Dikarya</taxon>
        <taxon>Ascomycota</taxon>
        <taxon>Pezizomycotina</taxon>
        <taxon>Sordariomycetes</taxon>
        <taxon>Sordariomycetidae</taxon>
        <taxon>Sordariales</taxon>
        <taxon>Chaetomiaceae</taxon>
        <taxon>Thermothelomyces</taxon>
    </lineage>
</organism>
<dbReference type="InterPro" id="IPR010730">
    <property type="entry name" value="HET"/>
</dbReference>
<keyword evidence="3" id="KW-1185">Reference proteome</keyword>
<dbReference type="EMBL" id="CP003004">
    <property type="protein sequence ID" value="AEO57406.1"/>
    <property type="molecule type" value="Genomic_DNA"/>
</dbReference>
<dbReference type="HOGENOM" id="CLU_002639_5_3_1"/>
<dbReference type="KEGG" id="mtm:MYCTH_2303536"/>
<sequence>MRDLPTTFSDAIHLSRALGIPYLWIDSLCIIQDDKADWNREAECMADVYGNATLTFSADAAPSGEDGLFQPVSRRRVPAAVKYCCPSSPAGDEDEPNYVYGRRIFVHGRYTSAEKVHSITNAPPWVYEPLHLRAWTFQEYLLSRRIVHFVTGELLWDCRRTEGCECQIQEVLTERPQFHDLLRTSWRIHGTVWWYFIETLSRRGMTYPSDSLPALAGIAKAVSASWRHNDCYIAGHWKSELPRSLLWRRGGQLHHPGAHNYGGTNVASRRQARYVAPSWAWPSVVGPVYHDNVYTDPPDVRERWVSSYDYTHIVCQVLNVSYELASSNPYGHLRSGSIVIRGMTLMLHGCVDVEDSEHKGKQGRLHVRFIRDEWQPGQAASPEDVLYLPIVGNCYRKDYIHSSRPPKLHRVVQTKGLALKAAAGQDDTFVRIGFLRVYFYRRRQAVWKDRRERKRPRAEEILKTEFQLPVRTVTII</sequence>
<dbReference type="AlphaFoldDB" id="G2QCY6"/>
<dbReference type="OrthoDB" id="5362512at2759"/>
<dbReference type="RefSeq" id="XP_003662651.1">
    <property type="nucleotide sequence ID" value="XM_003662603.1"/>
</dbReference>
<evidence type="ECO:0000313" key="3">
    <source>
        <dbReference type="Proteomes" id="UP000007322"/>
    </source>
</evidence>
<dbReference type="VEuPathDB" id="FungiDB:MYCTH_2303536"/>
<dbReference type="PANTHER" id="PTHR33112:SF16">
    <property type="entry name" value="HETEROKARYON INCOMPATIBILITY DOMAIN-CONTAINING PROTEIN"/>
    <property type="match status" value="1"/>
</dbReference>
<dbReference type="STRING" id="573729.G2QCY6"/>
<dbReference type="PANTHER" id="PTHR33112">
    <property type="entry name" value="DOMAIN PROTEIN, PUTATIVE-RELATED"/>
    <property type="match status" value="1"/>
</dbReference>
<dbReference type="OMA" id="NCTSVED"/>
<dbReference type="GeneID" id="11512727"/>
<evidence type="ECO:0000313" key="2">
    <source>
        <dbReference type="EMBL" id="AEO57406.1"/>
    </source>
</evidence>
<accession>G2QCY6</accession>